<dbReference type="GO" id="GO:0005509">
    <property type="term" value="F:calcium ion binding"/>
    <property type="evidence" value="ECO:0007669"/>
    <property type="project" value="InterPro"/>
</dbReference>
<dbReference type="PROSITE" id="PS00018">
    <property type="entry name" value="EF_HAND_1"/>
    <property type="match status" value="3"/>
</dbReference>
<dbReference type="CDD" id="cd00051">
    <property type="entry name" value="EFh"/>
    <property type="match status" value="1"/>
</dbReference>
<evidence type="ECO:0000256" key="2">
    <source>
        <dbReference type="SAM" id="MobiDB-lite"/>
    </source>
</evidence>
<dbReference type="Pfam" id="PF13499">
    <property type="entry name" value="EF-hand_7"/>
    <property type="match status" value="1"/>
</dbReference>
<comment type="caution">
    <text evidence="4">The sequence shown here is derived from an EMBL/GenBank/DDBJ whole genome shotgun (WGS) entry which is preliminary data.</text>
</comment>
<accession>A0A9P1M244</accession>
<dbReference type="InterPro" id="IPR002048">
    <property type="entry name" value="EF_hand_dom"/>
</dbReference>
<feature type="domain" description="EF-hand" evidence="3">
    <location>
        <begin position="148"/>
        <end position="183"/>
    </location>
</feature>
<sequence>MATKGKRTNKKGEIVEEDFDVFQDGEVNIDGFAKVICKLVGCVSTAELPDGLLHRSFRDADGNGTKSVSFLEFAFWYSRHGFMENMLLTSAQMEVRQLARKYDLPVIEVEQYKKKFDLFDEDHSGMIEYGEFQKLLSVLIKVPANLELPVARMNQFWAEADRDRSQSISFEEFLLFYYRYFSLNGPTLCPFQEYYRGIRRVKVAHPPNEAKGSSETAGKKSARLGR</sequence>
<gene>
    <name evidence="4" type="ORF">C1SCF055_LOCUS43720</name>
</gene>
<protein>
    <submittedName>
        <fullName evidence="5">EF-hand domain-containing protein</fullName>
    </submittedName>
</protein>
<feature type="domain" description="EF-hand" evidence="3">
    <location>
        <begin position="107"/>
        <end position="142"/>
    </location>
</feature>
<dbReference type="Gene3D" id="1.10.238.10">
    <property type="entry name" value="EF-hand"/>
    <property type="match status" value="2"/>
</dbReference>
<evidence type="ECO:0000256" key="1">
    <source>
        <dbReference type="ARBA" id="ARBA00022837"/>
    </source>
</evidence>
<evidence type="ECO:0000313" key="4">
    <source>
        <dbReference type="EMBL" id="CAI4019206.1"/>
    </source>
</evidence>
<dbReference type="AlphaFoldDB" id="A0A9P1M244"/>
<dbReference type="EMBL" id="CAMXCT020006735">
    <property type="protein sequence ID" value="CAL1172581.1"/>
    <property type="molecule type" value="Genomic_DNA"/>
</dbReference>
<dbReference type="SMART" id="SM00054">
    <property type="entry name" value="EFh"/>
    <property type="match status" value="3"/>
</dbReference>
<evidence type="ECO:0000313" key="6">
    <source>
        <dbReference type="Proteomes" id="UP001152797"/>
    </source>
</evidence>
<keyword evidence="6" id="KW-1185">Reference proteome</keyword>
<dbReference type="OrthoDB" id="434897at2759"/>
<dbReference type="EMBL" id="CAMXCT030006735">
    <property type="protein sequence ID" value="CAL4806518.1"/>
    <property type="molecule type" value="Genomic_DNA"/>
</dbReference>
<evidence type="ECO:0000313" key="5">
    <source>
        <dbReference type="EMBL" id="CAL4806518.1"/>
    </source>
</evidence>
<reference evidence="5 6" key="2">
    <citation type="submission" date="2024-05" db="EMBL/GenBank/DDBJ databases">
        <authorList>
            <person name="Chen Y."/>
            <person name="Shah S."/>
            <person name="Dougan E. K."/>
            <person name="Thang M."/>
            <person name="Chan C."/>
        </authorList>
    </citation>
    <scope>NUCLEOTIDE SEQUENCE [LARGE SCALE GENOMIC DNA]</scope>
</reference>
<dbReference type="InterPro" id="IPR011992">
    <property type="entry name" value="EF-hand-dom_pair"/>
</dbReference>
<feature type="region of interest" description="Disordered" evidence="2">
    <location>
        <begin position="206"/>
        <end position="226"/>
    </location>
</feature>
<proteinExistence type="predicted"/>
<dbReference type="SUPFAM" id="SSF47473">
    <property type="entry name" value="EF-hand"/>
    <property type="match status" value="1"/>
</dbReference>
<name>A0A9P1M244_9DINO</name>
<dbReference type="PROSITE" id="PS50222">
    <property type="entry name" value="EF_HAND_2"/>
    <property type="match status" value="2"/>
</dbReference>
<dbReference type="InterPro" id="IPR018247">
    <property type="entry name" value="EF_Hand_1_Ca_BS"/>
</dbReference>
<organism evidence="4">
    <name type="scientific">Cladocopium goreaui</name>
    <dbReference type="NCBI Taxonomy" id="2562237"/>
    <lineage>
        <taxon>Eukaryota</taxon>
        <taxon>Sar</taxon>
        <taxon>Alveolata</taxon>
        <taxon>Dinophyceae</taxon>
        <taxon>Suessiales</taxon>
        <taxon>Symbiodiniaceae</taxon>
        <taxon>Cladocopium</taxon>
    </lineage>
</organism>
<keyword evidence="1" id="KW-0106">Calcium</keyword>
<dbReference type="Proteomes" id="UP001152797">
    <property type="component" value="Unassembled WGS sequence"/>
</dbReference>
<evidence type="ECO:0000259" key="3">
    <source>
        <dbReference type="PROSITE" id="PS50222"/>
    </source>
</evidence>
<reference evidence="4" key="1">
    <citation type="submission" date="2022-10" db="EMBL/GenBank/DDBJ databases">
        <authorList>
            <person name="Chen Y."/>
            <person name="Dougan E. K."/>
            <person name="Chan C."/>
            <person name="Rhodes N."/>
            <person name="Thang M."/>
        </authorList>
    </citation>
    <scope>NUCLEOTIDE SEQUENCE</scope>
</reference>
<dbReference type="EMBL" id="CAMXCT010006735">
    <property type="protein sequence ID" value="CAI4019206.1"/>
    <property type="molecule type" value="Genomic_DNA"/>
</dbReference>